<feature type="transmembrane region" description="Helical" evidence="1">
    <location>
        <begin position="25"/>
        <end position="49"/>
    </location>
</feature>
<dbReference type="AlphaFoldDB" id="A0A069PQL6"/>
<evidence type="ECO:0000256" key="1">
    <source>
        <dbReference type="SAM" id="Phobius"/>
    </source>
</evidence>
<dbReference type="InterPro" id="IPR003675">
    <property type="entry name" value="Rce1/LyrA-like_dom"/>
</dbReference>
<proteinExistence type="predicted"/>
<feature type="domain" description="CAAX prenyl protease 2/Lysostaphin resistance protein A-like" evidence="2">
    <location>
        <begin position="66"/>
        <end position="161"/>
    </location>
</feature>
<dbReference type="GO" id="GO:0004175">
    <property type="term" value="F:endopeptidase activity"/>
    <property type="evidence" value="ECO:0007669"/>
    <property type="project" value="UniProtKB-ARBA"/>
</dbReference>
<reference evidence="3 4" key="1">
    <citation type="submission" date="2014-03" db="EMBL/GenBank/DDBJ databases">
        <title>Draft Genome Sequences of Four Burkholderia Strains.</title>
        <authorList>
            <person name="Liu X.Y."/>
            <person name="Li C.X."/>
            <person name="Xu J.H."/>
        </authorList>
    </citation>
    <scope>NUCLEOTIDE SEQUENCE [LARGE SCALE GENOMIC DNA]</scope>
    <source>
        <strain evidence="3 4">DSM 50014</strain>
    </source>
</reference>
<evidence type="ECO:0000313" key="4">
    <source>
        <dbReference type="Proteomes" id="UP000027466"/>
    </source>
</evidence>
<dbReference type="Proteomes" id="UP000027466">
    <property type="component" value="Unassembled WGS sequence"/>
</dbReference>
<keyword evidence="4" id="KW-1185">Reference proteome</keyword>
<feature type="transmembrane region" description="Helical" evidence="1">
    <location>
        <begin position="148"/>
        <end position="169"/>
    </location>
</feature>
<dbReference type="EMBL" id="JFHC01000014">
    <property type="protein sequence ID" value="KDR42707.1"/>
    <property type="molecule type" value="Genomic_DNA"/>
</dbReference>
<comment type="caution">
    <text evidence="3">The sequence shown here is derived from an EMBL/GenBank/DDBJ whole genome shotgun (WGS) entry which is preliminary data.</text>
</comment>
<keyword evidence="1" id="KW-1133">Transmembrane helix</keyword>
<name>A0A069PQL6_9BURK</name>
<evidence type="ECO:0000313" key="3">
    <source>
        <dbReference type="EMBL" id="KDR42707.1"/>
    </source>
</evidence>
<feature type="transmembrane region" description="Helical" evidence="1">
    <location>
        <begin position="61"/>
        <end position="85"/>
    </location>
</feature>
<organism evidence="3 4">
    <name type="scientific">Caballeronia glathei</name>
    <dbReference type="NCBI Taxonomy" id="60547"/>
    <lineage>
        <taxon>Bacteria</taxon>
        <taxon>Pseudomonadati</taxon>
        <taxon>Pseudomonadota</taxon>
        <taxon>Betaproteobacteria</taxon>
        <taxon>Burkholderiales</taxon>
        <taxon>Burkholderiaceae</taxon>
        <taxon>Caballeronia</taxon>
    </lineage>
</organism>
<keyword evidence="1" id="KW-0812">Transmembrane</keyword>
<dbReference type="Pfam" id="PF02517">
    <property type="entry name" value="Rce1-like"/>
    <property type="match status" value="1"/>
</dbReference>
<dbReference type="GO" id="GO:0006508">
    <property type="term" value="P:proteolysis"/>
    <property type="evidence" value="ECO:0007669"/>
    <property type="project" value="UniProtKB-KW"/>
</dbReference>
<protein>
    <submittedName>
        <fullName evidence="3">CAAX protease</fullName>
    </submittedName>
</protein>
<evidence type="ECO:0000259" key="2">
    <source>
        <dbReference type="Pfam" id="PF02517"/>
    </source>
</evidence>
<dbReference type="STRING" id="60547.GCA_000751215_01973"/>
<dbReference type="GO" id="GO:0080120">
    <property type="term" value="P:CAAX-box protein maturation"/>
    <property type="evidence" value="ECO:0007669"/>
    <property type="project" value="UniProtKB-ARBA"/>
</dbReference>
<keyword evidence="1" id="KW-0472">Membrane</keyword>
<dbReference type="RefSeq" id="WP_051672441.1">
    <property type="nucleotide sequence ID" value="NZ_CADFFX010000006.1"/>
</dbReference>
<gene>
    <name evidence="3" type="ORF">BG61_07655</name>
</gene>
<feature type="transmembrane region" description="Helical" evidence="1">
    <location>
        <begin position="120"/>
        <end position="139"/>
    </location>
</feature>
<keyword evidence="3" id="KW-0378">Hydrolase</keyword>
<accession>A0A069PQL6</accession>
<sequence length="170" mass="18234">MNQIVRAPLSVGPALAFLMKLPVPALIPLALAASYLLGLVVAVPVGIFFPELDVGGPRLHLNGPIFVVWLVAACVVIPVAETLVFQWACIRLLREKLKWRASRAIAASAVLFGLSHTYSVPYVLIATIGGVVLGIVFVIEQEKNGSPFWVVATIHALRNLIATFAFATVL</sequence>
<keyword evidence="3" id="KW-0645">Protease</keyword>